<dbReference type="InterPro" id="IPR005524">
    <property type="entry name" value="DUF318"/>
</dbReference>
<evidence type="ECO:0000256" key="3">
    <source>
        <dbReference type="ARBA" id="ARBA00022475"/>
    </source>
</evidence>
<organism evidence="8 9">
    <name type="scientific">Hydrogenispora ethanolica</name>
    <dbReference type="NCBI Taxonomy" id="1082276"/>
    <lineage>
        <taxon>Bacteria</taxon>
        <taxon>Bacillati</taxon>
        <taxon>Bacillota</taxon>
        <taxon>Hydrogenispora</taxon>
    </lineage>
</organism>
<evidence type="ECO:0000256" key="1">
    <source>
        <dbReference type="ARBA" id="ARBA00004651"/>
    </source>
</evidence>
<evidence type="ECO:0000256" key="6">
    <source>
        <dbReference type="ARBA" id="ARBA00023136"/>
    </source>
</evidence>
<comment type="caution">
    <text evidence="8">The sequence shown here is derived from an EMBL/GenBank/DDBJ whole genome shotgun (WGS) entry which is preliminary data.</text>
</comment>
<sequence>MKTFKNLNNGGKNGAQRIGTGVSRGVNMLNGILYVSCGIVLLFSWLKDPQKTRAALTKAWRAFENILPQFLGVLVLVGIILAYFDANSISKVLGHQSGWWGVAVAAIVGAITLIPPFVAFPTAALLLKGGAGFMQMGAFVSALMMVGVVTMPLEMRYFGRKITFFRNGLAFVFSFVVAWVIGAIVR</sequence>
<evidence type="ECO:0000256" key="4">
    <source>
        <dbReference type="ARBA" id="ARBA00022692"/>
    </source>
</evidence>
<evidence type="ECO:0000313" key="9">
    <source>
        <dbReference type="Proteomes" id="UP000295008"/>
    </source>
</evidence>
<gene>
    <name evidence="8" type="ORF">EDC14_103836</name>
</gene>
<name>A0A4R1R2W7_HYDET</name>
<keyword evidence="9" id="KW-1185">Reference proteome</keyword>
<dbReference type="GO" id="GO:0005886">
    <property type="term" value="C:plasma membrane"/>
    <property type="evidence" value="ECO:0007669"/>
    <property type="project" value="UniProtKB-SubCell"/>
</dbReference>
<evidence type="ECO:0000313" key="8">
    <source>
        <dbReference type="EMBL" id="TCL59743.1"/>
    </source>
</evidence>
<comment type="subcellular location">
    <subcellularLocation>
        <location evidence="1">Cell membrane</location>
        <topology evidence="1">Multi-pass membrane protein</topology>
    </subcellularLocation>
</comment>
<feature type="transmembrane region" description="Helical" evidence="7">
    <location>
        <begin position="26"/>
        <end position="46"/>
    </location>
</feature>
<feature type="transmembrane region" description="Helical" evidence="7">
    <location>
        <begin position="66"/>
        <end position="86"/>
    </location>
</feature>
<dbReference type="AlphaFoldDB" id="A0A4R1R2W7"/>
<keyword evidence="4 7" id="KW-0812">Transmembrane</keyword>
<keyword evidence="3" id="KW-1003">Cell membrane</keyword>
<dbReference type="Pfam" id="PF03773">
    <property type="entry name" value="ArsP_1"/>
    <property type="match status" value="1"/>
</dbReference>
<evidence type="ECO:0000256" key="7">
    <source>
        <dbReference type="SAM" id="Phobius"/>
    </source>
</evidence>
<accession>A0A4R1R2W7</accession>
<feature type="transmembrane region" description="Helical" evidence="7">
    <location>
        <begin position="98"/>
        <end position="120"/>
    </location>
</feature>
<comment type="similarity">
    <text evidence="2">Belongs to the UPF0718 family.</text>
</comment>
<dbReference type="EMBL" id="SLUN01000038">
    <property type="protein sequence ID" value="TCL59743.1"/>
    <property type="molecule type" value="Genomic_DNA"/>
</dbReference>
<evidence type="ECO:0000256" key="5">
    <source>
        <dbReference type="ARBA" id="ARBA00022989"/>
    </source>
</evidence>
<feature type="transmembrane region" description="Helical" evidence="7">
    <location>
        <begin position="165"/>
        <end position="185"/>
    </location>
</feature>
<reference evidence="8 9" key="1">
    <citation type="submission" date="2019-03" db="EMBL/GenBank/DDBJ databases">
        <title>Genomic Encyclopedia of Type Strains, Phase IV (KMG-IV): sequencing the most valuable type-strain genomes for metagenomic binning, comparative biology and taxonomic classification.</title>
        <authorList>
            <person name="Goeker M."/>
        </authorList>
    </citation>
    <scope>NUCLEOTIDE SEQUENCE [LARGE SCALE GENOMIC DNA]</scope>
    <source>
        <strain evidence="8 9">LX-B</strain>
    </source>
</reference>
<proteinExistence type="inferred from homology"/>
<evidence type="ECO:0000256" key="2">
    <source>
        <dbReference type="ARBA" id="ARBA00006386"/>
    </source>
</evidence>
<dbReference type="Proteomes" id="UP000295008">
    <property type="component" value="Unassembled WGS sequence"/>
</dbReference>
<feature type="transmembrane region" description="Helical" evidence="7">
    <location>
        <begin position="132"/>
        <end position="153"/>
    </location>
</feature>
<protein>
    <submittedName>
        <fullName evidence="8">Putative permease</fullName>
    </submittedName>
</protein>
<keyword evidence="6 7" id="KW-0472">Membrane</keyword>
<keyword evidence="5 7" id="KW-1133">Transmembrane helix</keyword>